<dbReference type="InterPro" id="IPR028081">
    <property type="entry name" value="Leu-bd"/>
</dbReference>
<evidence type="ECO:0000259" key="2">
    <source>
        <dbReference type="Pfam" id="PF13458"/>
    </source>
</evidence>
<accession>A0A6J6TLK1</accession>
<reference evidence="3" key="1">
    <citation type="submission" date="2020-05" db="EMBL/GenBank/DDBJ databases">
        <authorList>
            <person name="Chiriac C."/>
            <person name="Salcher M."/>
            <person name="Ghai R."/>
            <person name="Kavagutti S V."/>
        </authorList>
    </citation>
    <scope>NUCLEOTIDE SEQUENCE</scope>
</reference>
<dbReference type="Gene3D" id="3.40.50.2300">
    <property type="match status" value="2"/>
</dbReference>
<dbReference type="SUPFAM" id="SSF53822">
    <property type="entry name" value="Periplasmic binding protein-like I"/>
    <property type="match status" value="1"/>
</dbReference>
<dbReference type="AlphaFoldDB" id="A0A6J6TLK1"/>
<dbReference type="InterPro" id="IPR028082">
    <property type="entry name" value="Peripla_BP_I"/>
</dbReference>
<keyword evidence="1" id="KW-0732">Signal</keyword>
<dbReference type="Pfam" id="PF13458">
    <property type="entry name" value="Peripla_BP_6"/>
    <property type="match status" value="1"/>
</dbReference>
<gene>
    <name evidence="3" type="ORF">UFOPK2766_01494</name>
</gene>
<dbReference type="EMBL" id="CAEZYU010000071">
    <property type="protein sequence ID" value="CAB4748302.1"/>
    <property type="molecule type" value="Genomic_DNA"/>
</dbReference>
<protein>
    <submittedName>
        <fullName evidence="3">Unannotated protein</fullName>
    </submittedName>
</protein>
<organism evidence="3">
    <name type="scientific">freshwater metagenome</name>
    <dbReference type="NCBI Taxonomy" id="449393"/>
    <lineage>
        <taxon>unclassified sequences</taxon>
        <taxon>metagenomes</taxon>
        <taxon>ecological metagenomes</taxon>
    </lineage>
</organism>
<feature type="domain" description="Leucine-binding protein" evidence="2">
    <location>
        <begin position="256"/>
        <end position="422"/>
    </location>
</feature>
<evidence type="ECO:0000256" key="1">
    <source>
        <dbReference type="ARBA" id="ARBA00022729"/>
    </source>
</evidence>
<name>A0A6J6TLK1_9ZZZZ</name>
<sequence length="496" mass="51611">MAKVTWVLLSSGAPSRGVTVKRAVWVLVAAVALVAGACGAKGENSQKESESEGSTTTVATGGASVRSASFGDLQGDLCGPGEFSVNPAEAGLGADKLYIGVANDRSAEIRPGLNKVLYDSSVAFAGWCNELGGIGGLPIEIVDLDAGVFNVEAAMTKACADVFAMVGGGLVQDALEFSGKAGSDFHQCGMIDIPGFAVSVEKADSNGQVQPVPNPGGTAANTWYQDFTKLYPDAASKWAVAWGQLPSLEVVKIKYADAAASVEGMNNLGEVVYPPAGVTDWTPYAQRMLGTGAEALSFVGEVDNLNSFLLKAREQGWKGIPLLETNMYDQKLLDGAGAASEGAVVRMGLHTLEEADKWPAIQQYIDINKKYQPGGELGALGIQSLSAWLLFATSANECGAKNKGVLDRTCILEQAAAVEEWTGGGLHSPQNPGASTEAVASSCNMLLVVKDGKFTRLYPKLGGEGDDVDGFHCPQDGVIKVTGEVGEGKVDPDRPI</sequence>
<evidence type="ECO:0000313" key="3">
    <source>
        <dbReference type="EMBL" id="CAB4748302.1"/>
    </source>
</evidence>
<proteinExistence type="predicted"/>